<dbReference type="InterPro" id="IPR043504">
    <property type="entry name" value="Peptidase_S1_PA_chymotrypsin"/>
</dbReference>
<dbReference type="PANTHER" id="PTHR43019:SF23">
    <property type="entry name" value="PROTEASE DO-LIKE 5, CHLOROPLASTIC"/>
    <property type="match status" value="1"/>
</dbReference>
<dbReference type="PANTHER" id="PTHR43019">
    <property type="entry name" value="SERINE ENDOPROTEASE DEGS"/>
    <property type="match status" value="1"/>
</dbReference>
<name>A0A1H4CE23_ALKAM</name>
<dbReference type="AlphaFoldDB" id="A0A1H4CE23"/>
<proteinExistence type="predicted"/>
<reference evidence="1 2" key="1">
    <citation type="submission" date="2016-10" db="EMBL/GenBank/DDBJ databases">
        <authorList>
            <person name="de Groot N.N."/>
        </authorList>
    </citation>
    <scope>NUCLEOTIDE SEQUENCE [LARGE SCALE GENOMIC DNA]</scope>
    <source>
        <strain evidence="1 2">CGMCC 1.3430</strain>
    </source>
</reference>
<dbReference type="EMBL" id="FNRM01000004">
    <property type="protein sequence ID" value="SEA58624.1"/>
    <property type="molecule type" value="Genomic_DNA"/>
</dbReference>
<dbReference type="InterPro" id="IPR009003">
    <property type="entry name" value="Peptidase_S1_PA"/>
</dbReference>
<sequence length="246" mass="27134">MRLLLGWIFLFCWSVQASTLVELIPQIKPSVVGIAIHNPSASPRINFVGTGFVVGDGKQVVTNYHVIGRILDESRREEYVVISGSARDITMHRIVKRRNAPEYDLAIVDIEQALPALKLAKDELQPEGSRIAFTGFPISNVLGLYPATHQGIISAVTPIAIPADNSRDLHIQALRRLREPYLIYQLDATAYPGNSGSPLLHQDTGEVIGVINMVHVKTTREAVLSDPSGVSYAIPVRYVRQLLQQP</sequence>
<dbReference type="Proteomes" id="UP000198773">
    <property type="component" value="Unassembled WGS sequence"/>
</dbReference>
<accession>A0A1H4CE23</accession>
<evidence type="ECO:0000313" key="2">
    <source>
        <dbReference type="Proteomes" id="UP000198773"/>
    </source>
</evidence>
<evidence type="ECO:0000313" key="1">
    <source>
        <dbReference type="EMBL" id="SEA58624.1"/>
    </source>
</evidence>
<keyword evidence="2" id="KW-1185">Reference proteome</keyword>
<dbReference type="STRING" id="152573.SAMN04488051_104117"/>
<dbReference type="SUPFAM" id="SSF50494">
    <property type="entry name" value="Trypsin-like serine proteases"/>
    <property type="match status" value="1"/>
</dbReference>
<organism evidence="1 2">
    <name type="scientific">Alkalimonas amylolytica</name>
    <dbReference type="NCBI Taxonomy" id="152573"/>
    <lineage>
        <taxon>Bacteria</taxon>
        <taxon>Pseudomonadati</taxon>
        <taxon>Pseudomonadota</taxon>
        <taxon>Gammaproteobacteria</taxon>
        <taxon>Alkalimonas</taxon>
    </lineage>
</organism>
<dbReference type="Gene3D" id="2.40.10.10">
    <property type="entry name" value="Trypsin-like serine proteases"/>
    <property type="match status" value="2"/>
</dbReference>
<protein>
    <submittedName>
        <fullName evidence="1">Trypsin-like peptidase domain-containing protein</fullName>
    </submittedName>
</protein>
<dbReference type="Pfam" id="PF13365">
    <property type="entry name" value="Trypsin_2"/>
    <property type="match status" value="1"/>
</dbReference>
<dbReference type="RefSeq" id="WP_245785683.1">
    <property type="nucleotide sequence ID" value="NZ_FNRM01000004.1"/>
</dbReference>
<gene>
    <name evidence="1" type="ORF">SAMN04488051_104117</name>
</gene>